<dbReference type="AlphaFoldDB" id="A0A3G2R858"/>
<gene>
    <name evidence="1" type="ORF">D2962_14660</name>
</gene>
<dbReference type="RefSeq" id="WP_120767154.1">
    <property type="nucleotide sequence ID" value="NZ_CP033169.1"/>
</dbReference>
<accession>A0A3G2R858</accession>
<evidence type="ECO:0000313" key="2">
    <source>
        <dbReference type="Proteomes" id="UP000280960"/>
    </source>
</evidence>
<reference evidence="1 2" key="1">
    <citation type="submission" date="2018-10" db="EMBL/GenBank/DDBJ databases">
        <authorList>
            <person name="Zhang X."/>
        </authorList>
    </citation>
    <scope>NUCLEOTIDE SEQUENCE [LARGE SCALE GENOMIC DNA]</scope>
    <source>
        <strain evidence="1 2">SK-G1</strain>
    </source>
</reference>
<sequence length="159" mass="18595">MNKVDNEERTREIFHVLEIGLANFKRIGQRKWGNPSGSLEELDVYEIKDKEDIIWASTVEWCNASTGEINRCGILTTLPGDSNNTLGQILEVNLPYYFSKSFNTRVYEDNNLIEIRNYGKFTIGRRGLKRQYFFDYLKENGYNDEICIDEEGKEYVLLD</sequence>
<keyword evidence="2" id="KW-1185">Reference proteome</keyword>
<evidence type="ECO:0000313" key="1">
    <source>
        <dbReference type="EMBL" id="AYO31672.1"/>
    </source>
</evidence>
<name>A0A3G2R858_9FIRM</name>
<organism evidence="1 2">
    <name type="scientific">Biomaibacter acetigenes</name>
    <dbReference type="NCBI Taxonomy" id="2316383"/>
    <lineage>
        <taxon>Bacteria</taxon>
        <taxon>Bacillati</taxon>
        <taxon>Bacillota</taxon>
        <taxon>Clostridia</taxon>
        <taxon>Thermosediminibacterales</taxon>
        <taxon>Tepidanaerobacteraceae</taxon>
        <taxon>Biomaibacter</taxon>
    </lineage>
</organism>
<dbReference type="Proteomes" id="UP000280960">
    <property type="component" value="Chromosome"/>
</dbReference>
<protein>
    <submittedName>
        <fullName evidence="1">Uncharacterized protein</fullName>
    </submittedName>
</protein>
<dbReference type="EMBL" id="CP033169">
    <property type="protein sequence ID" value="AYO31672.1"/>
    <property type="molecule type" value="Genomic_DNA"/>
</dbReference>
<dbReference type="KEGG" id="bacg:D2962_14660"/>
<proteinExistence type="predicted"/>